<dbReference type="Proteomes" id="UP001229486">
    <property type="component" value="Unassembled WGS sequence"/>
</dbReference>
<organism evidence="1 2">
    <name type="scientific">Paraburkholderia caledonica</name>
    <dbReference type="NCBI Taxonomy" id="134536"/>
    <lineage>
        <taxon>Bacteria</taxon>
        <taxon>Pseudomonadati</taxon>
        <taxon>Pseudomonadota</taxon>
        <taxon>Betaproteobacteria</taxon>
        <taxon>Burkholderiales</taxon>
        <taxon>Burkholderiaceae</taxon>
        <taxon>Paraburkholderia</taxon>
    </lineage>
</organism>
<reference evidence="1" key="1">
    <citation type="submission" date="2023-07" db="EMBL/GenBank/DDBJ databases">
        <title>Sorghum-associated microbial communities from plants grown in Nebraska, USA.</title>
        <authorList>
            <person name="Schachtman D."/>
        </authorList>
    </citation>
    <scope>NUCLEOTIDE SEQUENCE</scope>
    <source>
        <strain evidence="1">DS1061</strain>
    </source>
</reference>
<name>A0AB73ISJ8_9BURK</name>
<dbReference type="EMBL" id="JAURTK010000014">
    <property type="protein sequence ID" value="MDP9650987.1"/>
    <property type="molecule type" value="Genomic_DNA"/>
</dbReference>
<proteinExistence type="predicted"/>
<evidence type="ECO:0000313" key="2">
    <source>
        <dbReference type="Proteomes" id="UP001229486"/>
    </source>
</evidence>
<evidence type="ECO:0000313" key="1">
    <source>
        <dbReference type="EMBL" id="MDP9650987.1"/>
    </source>
</evidence>
<accession>A0AB73ISJ8</accession>
<dbReference type="RefSeq" id="WP_392395710.1">
    <property type="nucleotide sequence ID" value="NZ_JAURTK010000014.1"/>
</dbReference>
<gene>
    <name evidence="1" type="ORF">J2793_006462</name>
</gene>
<sequence>MKRLNLEHRITDDGEHHLVLSLPDGPYTMRASDIEVLVQTLAEYREVMLPPVTMEAPSGPRAAVLDPRCSLVREPMINGCGMHLRHPGLGWISFGLPHRSLVELCSITSRLLGEQQDERQAEVPIK</sequence>
<protein>
    <submittedName>
        <fullName evidence="1">Uncharacterized protein</fullName>
    </submittedName>
</protein>
<comment type="caution">
    <text evidence="1">The sequence shown here is derived from an EMBL/GenBank/DDBJ whole genome shotgun (WGS) entry which is preliminary data.</text>
</comment>
<dbReference type="AlphaFoldDB" id="A0AB73ISJ8"/>